<feature type="compositionally biased region" description="Basic and acidic residues" evidence="1">
    <location>
        <begin position="1"/>
        <end position="12"/>
    </location>
</feature>
<dbReference type="EMBL" id="BMAU01021203">
    <property type="protein sequence ID" value="GFX98507.1"/>
    <property type="molecule type" value="Genomic_DNA"/>
</dbReference>
<reference evidence="2" key="1">
    <citation type="submission" date="2020-08" db="EMBL/GenBank/DDBJ databases">
        <title>Multicomponent nature underlies the extraordinary mechanical properties of spider dragline silk.</title>
        <authorList>
            <person name="Kono N."/>
            <person name="Nakamura H."/>
            <person name="Mori M."/>
            <person name="Yoshida Y."/>
            <person name="Ohtoshi R."/>
            <person name="Malay A.D."/>
            <person name="Moran D.A.P."/>
            <person name="Tomita M."/>
            <person name="Numata K."/>
            <person name="Arakawa K."/>
        </authorList>
    </citation>
    <scope>NUCLEOTIDE SEQUENCE</scope>
</reference>
<comment type="caution">
    <text evidence="2">The sequence shown here is derived from an EMBL/GenBank/DDBJ whole genome shotgun (WGS) entry which is preliminary data.</text>
</comment>
<dbReference type="AlphaFoldDB" id="A0A8X6V877"/>
<gene>
    <name evidence="2" type="ORF">TNCV_1500851</name>
</gene>
<protein>
    <submittedName>
        <fullName evidence="2">Uncharacterized protein</fullName>
    </submittedName>
</protein>
<dbReference type="Proteomes" id="UP000887159">
    <property type="component" value="Unassembled WGS sequence"/>
</dbReference>
<proteinExistence type="predicted"/>
<accession>A0A8X6V877</accession>
<sequence length="202" mass="23265">MVMSETHSEKQNFGKAGESSANKKARREVSKKYGKFTEDCIPDGVFPIGDDAFVFASTYYDSASVHIRRFKKYGKTYYPTPEGITLDPRWIEYIMRKKKVPESLEELPSGLFPPERHIQITSENFIDFTFKRIKYSPDKEPTFKEITISREQWAEMIKKYGAIENAAIDNMFQCMDFLTAYKTFCEGPIENTLPSSLDVSLG</sequence>
<evidence type="ECO:0000313" key="3">
    <source>
        <dbReference type="Proteomes" id="UP000887159"/>
    </source>
</evidence>
<name>A0A8X6V877_TRICX</name>
<keyword evidence="3" id="KW-1185">Reference proteome</keyword>
<evidence type="ECO:0000313" key="2">
    <source>
        <dbReference type="EMBL" id="GFX98507.1"/>
    </source>
</evidence>
<feature type="non-terminal residue" evidence="2">
    <location>
        <position position="1"/>
    </location>
</feature>
<evidence type="ECO:0000256" key="1">
    <source>
        <dbReference type="SAM" id="MobiDB-lite"/>
    </source>
</evidence>
<organism evidence="2 3">
    <name type="scientific">Trichonephila clavipes</name>
    <name type="common">Golden silk orbweaver</name>
    <name type="synonym">Nephila clavipes</name>
    <dbReference type="NCBI Taxonomy" id="2585209"/>
    <lineage>
        <taxon>Eukaryota</taxon>
        <taxon>Metazoa</taxon>
        <taxon>Ecdysozoa</taxon>
        <taxon>Arthropoda</taxon>
        <taxon>Chelicerata</taxon>
        <taxon>Arachnida</taxon>
        <taxon>Araneae</taxon>
        <taxon>Araneomorphae</taxon>
        <taxon>Entelegynae</taxon>
        <taxon>Araneoidea</taxon>
        <taxon>Nephilidae</taxon>
        <taxon>Trichonephila</taxon>
    </lineage>
</organism>
<feature type="region of interest" description="Disordered" evidence="1">
    <location>
        <begin position="1"/>
        <end position="25"/>
    </location>
</feature>